<dbReference type="SUPFAM" id="SSF51735">
    <property type="entry name" value="NAD(P)-binding Rossmann-fold domains"/>
    <property type="match status" value="1"/>
</dbReference>
<protein>
    <submittedName>
        <fullName evidence="2">SDR family oxidoreductase</fullName>
    </submittedName>
</protein>
<evidence type="ECO:0000313" key="3">
    <source>
        <dbReference type="Proteomes" id="UP000790580"/>
    </source>
</evidence>
<dbReference type="InterPro" id="IPR036291">
    <property type="entry name" value="NAD(P)-bd_dom_sf"/>
</dbReference>
<comment type="caution">
    <text evidence="2">The sequence shown here is derived from an EMBL/GenBank/DDBJ whole genome shotgun (WGS) entry which is preliminary data.</text>
</comment>
<dbReference type="Pfam" id="PF13561">
    <property type="entry name" value="adh_short_C2"/>
    <property type="match status" value="1"/>
</dbReference>
<dbReference type="Gene3D" id="3.40.50.720">
    <property type="entry name" value="NAD(P)-binding Rossmann-like Domain"/>
    <property type="match status" value="1"/>
</dbReference>
<proteinExistence type="inferred from homology"/>
<sequence length="251" mass="27860">MRHALITAGSKGLGKKVTERLLNDGFSVTVTYRSDDGLDEIKNEWKSYISKLQFIKADVTIKSDLMRAVQETVEKWGRIDVLVMNAGPYIFERKKLLDYSEDEWQRMIRGNLDSAFYLLKETIPVMRKQKFGRIVSYAFQGADHSPGWLYRSAFAAAKVGLVSLTKTIAIEEAEYGITANVVCPGEIVGKMKEASIEEASALNVEKTPVGRSGTGEDIARTVSFLTADHADMVTGAVIEVTGGIDVLHKYR</sequence>
<evidence type="ECO:0000313" key="2">
    <source>
        <dbReference type="EMBL" id="MBU9721127.1"/>
    </source>
</evidence>
<dbReference type="PANTHER" id="PTHR42879">
    <property type="entry name" value="3-OXOACYL-(ACYL-CARRIER-PROTEIN) REDUCTASE"/>
    <property type="match status" value="1"/>
</dbReference>
<keyword evidence="3" id="KW-1185">Reference proteome</keyword>
<dbReference type="PANTHER" id="PTHR42879:SF2">
    <property type="entry name" value="3-OXOACYL-[ACYL-CARRIER-PROTEIN] REDUCTASE FABG"/>
    <property type="match status" value="1"/>
</dbReference>
<dbReference type="Proteomes" id="UP000790580">
    <property type="component" value="Unassembled WGS sequence"/>
</dbReference>
<dbReference type="RefSeq" id="WP_088076209.1">
    <property type="nucleotide sequence ID" value="NZ_JAHQCR010000030.1"/>
</dbReference>
<name>A0ABS6JRE7_9BACI</name>
<organism evidence="2 3">
    <name type="scientific">Evansella alkalicola</name>
    <dbReference type="NCBI Taxonomy" id="745819"/>
    <lineage>
        <taxon>Bacteria</taxon>
        <taxon>Bacillati</taxon>
        <taxon>Bacillota</taxon>
        <taxon>Bacilli</taxon>
        <taxon>Bacillales</taxon>
        <taxon>Bacillaceae</taxon>
        <taxon>Evansella</taxon>
    </lineage>
</organism>
<gene>
    <name evidence="2" type="ORF">KS407_06665</name>
</gene>
<dbReference type="InterPro" id="IPR050259">
    <property type="entry name" value="SDR"/>
</dbReference>
<evidence type="ECO:0000256" key="1">
    <source>
        <dbReference type="ARBA" id="ARBA00006484"/>
    </source>
</evidence>
<reference evidence="2 3" key="1">
    <citation type="submission" date="2021-06" db="EMBL/GenBank/DDBJ databases">
        <title>Bacillus sp. RD4P76, an endophyte from a halophyte.</title>
        <authorList>
            <person name="Sun J.-Q."/>
        </authorList>
    </citation>
    <scope>NUCLEOTIDE SEQUENCE [LARGE SCALE GENOMIC DNA]</scope>
    <source>
        <strain evidence="2 3">JCM 17098</strain>
    </source>
</reference>
<dbReference type="PRINTS" id="PR00081">
    <property type="entry name" value="GDHRDH"/>
</dbReference>
<dbReference type="PRINTS" id="PR00080">
    <property type="entry name" value="SDRFAMILY"/>
</dbReference>
<dbReference type="EMBL" id="JAHQCR010000030">
    <property type="protein sequence ID" value="MBU9721127.1"/>
    <property type="molecule type" value="Genomic_DNA"/>
</dbReference>
<accession>A0ABS6JRE7</accession>
<dbReference type="InterPro" id="IPR002347">
    <property type="entry name" value="SDR_fam"/>
</dbReference>
<dbReference type="CDD" id="cd05233">
    <property type="entry name" value="SDR_c"/>
    <property type="match status" value="1"/>
</dbReference>
<comment type="similarity">
    <text evidence="1">Belongs to the short-chain dehydrogenases/reductases (SDR) family.</text>
</comment>